<name>A0A399NXY5_9MICO</name>
<gene>
    <name evidence="2" type="ORF">DZF96_03740</name>
</gene>
<organism evidence="2 3">
    <name type="scientific">Clavibacter michiganensis</name>
    <dbReference type="NCBI Taxonomy" id="28447"/>
    <lineage>
        <taxon>Bacteria</taxon>
        <taxon>Bacillati</taxon>
        <taxon>Actinomycetota</taxon>
        <taxon>Actinomycetes</taxon>
        <taxon>Micrococcales</taxon>
        <taxon>Microbacteriaceae</taxon>
        <taxon>Clavibacter</taxon>
    </lineage>
</organism>
<evidence type="ECO:0000313" key="2">
    <source>
        <dbReference type="EMBL" id="RII98289.1"/>
    </source>
</evidence>
<protein>
    <submittedName>
        <fullName evidence="2">Uncharacterized protein</fullName>
    </submittedName>
</protein>
<feature type="transmembrane region" description="Helical" evidence="1">
    <location>
        <begin position="43"/>
        <end position="61"/>
    </location>
</feature>
<keyword evidence="1" id="KW-0472">Membrane</keyword>
<reference evidence="2 3" key="1">
    <citation type="submission" date="2018-08" db="EMBL/GenBank/DDBJ databases">
        <title>Genome Sequence of Clavibacter michiganensis Subspecies type strains, and the Atypical Peach-Colored Strains Isolated from Tomato.</title>
        <authorList>
            <person name="Osdaghi E."/>
            <person name="Portier P."/>
            <person name="Briand M."/>
            <person name="Jacques M.-A."/>
        </authorList>
    </citation>
    <scope>NUCLEOTIDE SEQUENCE [LARGE SCALE GENOMIC DNA]</scope>
    <source>
        <strain evidence="2 3">CFBP 7493</strain>
    </source>
</reference>
<dbReference type="AlphaFoldDB" id="A0A399NXY5"/>
<dbReference type="Proteomes" id="UP000266298">
    <property type="component" value="Unassembled WGS sequence"/>
</dbReference>
<evidence type="ECO:0000313" key="3">
    <source>
        <dbReference type="Proteomes" id="UP000266298"/>
    </source>
</evidence>
<evidence type="ECO:0000256" key="1">
    <source>
        <dbReference type="SAM" id="Phobius"/>
    </source>
</evidence>
<feature type="transmembrane region" description="Helical" evidence="1">
    <location>
        <begin position="20"/>
        <end position="37"/>
    </location>
</feature>
<proteinExistence type="predicted"/>
<dbReference type="RefSeq" id="WP_043587704.1">
    <property type="nucleotide sequence ID" value="NZ_QWEC01000030.1"/>
</dbReference>
<comment type="caution">
    <text evidence="2">The sequence shown here is derived from an EMBL/GenBank/DDBJ whole genome shotgun (WGS) entry which is preliminary data.</text>
</comment>
<sequence>MPERTRRRPITRPVVLQRWLVVAGAMVALATLVGLLVAAEWRVLTAAVSALAVFAGVVLAWRKTVAEEALRARAGSQEEEALRRARAERERSAILFGYNLSELLGTIDGLARRPPSERSQEIAAVRQSAAVQCKEGVGAVDARAAYFRVDDLRAVRRRMTPDKVASSPERTDGFTTVFEEAGDDDQDVWEVLDGRRLTSFVEDVVEWETGRTGARGTRSYGTFITARVEAGGVAFGILTVNAVRPGSLLHEDKLYVAAMARILGLAELLCLTTHAHRTATDAAVGRSGTSGVVPMIGYRQEGAS</sequence>
<accession>A0A399NXY5</accession>
<keyword evidence="1" id="KW-0812">Transmembrane</keyword>
<keyword evidence="1" id="KW-1133">Transmembrane helix</keyword>
<dbReference type="EMBL" id="QWEC01000030">
    <property type="protein sequence ID" value="RII98289.1"/>
    <property type="molecule type" value="Genomic_DNA"/>
</dbReference>